<feature type="compositionally biased region" description="Basic and acidic residues" evidence="6">
    <location>
        <begin position="1"/>
        <end position="11"/>
    </location>
</feature>
<evidence type="ECO:0000259" key="8">
    <source>
        <dbReference type="PROSITE" id="PS50850"/>
    </source>
</evidence>
<dbReference type="Proteomes" id="UP000193411">
    <property type="component" value="Unassembled WGS sequence"/>
</dbReference>
<feature type="transmembrane region" description="Helical" evidence="7">
    <location>
        <begin position="485"/>
        <end position="505"/>
    </location>
</feature>
<feature type="transmembrane region" description="Helical" evidence="7">
    <location>
        <begin position="156"/>
        <end position="181"/>
    </location>
</feature>
<evidence type="ECO:0000256" key="5">
    <source>
        <dbReference type="ARBA" id="ARBA00023136"/>
    </source>
</evidence>
<feature type="region of interest" description="Disordered" evidence="6">
    <location>
        <begin position="885"/>
        <end position="904"/>
    </location>
</feature>
<evidence type="ECO:0000256" key="2">
    <source>
        <dbReference type="ARBA" id="ARBA00022448"/>
    </source>
</evidence>
<feature type="transmembrane region" description="Helical" evidence="7">
    <location>
        <begin position="251"/>
        <end position="274"/>
    </location>
</feature>
<feature type="transmembrane region" description="Helical" evidence="7">
    <location>
        <begin position="540"/>
        <end position="563"/>
    </location>
</feature>
<feature type="region of interest" description="Disordered" evidence="6">
    <location>
        <begin position="688"/>
        <end position="707"/>
    </location>
</feature>
<evidence type="ECO:0000313" key="10">
    <source>
        <dbReference type="Proteomes" id="UP000193411"/>
    </source>
</evidence>
<feature type="transmembrane region" description="Helical" evidence="7">
    <location>
        <begin position="575"/>
        <end position="598"/>
    </location>
</feature>
<dbReference type="InterPro" id="IPR020846">
    <property type="entry name" value="MFS_dom"/>
</dbReference>
<feature type="transmembrane region" description="Helical" evidence="7">
    <location>
        <begin position="280"/>
        <end position="302"/>
    </location>
</feature>
<feature type="transmembrane region" description="Helical" evidence="7">
    <location>
        <begin position="512"/>
        <end position="534"/>
    </location>
</feature>
<organism evidence="9 10">
    <name type="scientific">Catenaria anguillulae PL171</name>
    <dbReference type="NCBI Taxonomy" id="765915"/>
    <lineage>
        <taxon>Eukaryota</taxon>
        <taxon>Fungi</taxon>
        <taxon>Fungi incertae sedis</taxon>
        <taxon>Blastocladiomycota</taxon>
        <taxon>Blastocladiomycetes</taxon>
        <taxon>Blastocladiales</taxon>
        <taxon>Catenariaceae</taxon>
        <taxon>Catenaria</taxon>
    </lineage>
</organism>
<dbReference type="PANTHER" id="PTHR23503:SF8">
    <property type="entry name" value="FACILITATED GLUCOSE TRANSPORTER PROTEIN 1"/>
    <property type="match status" value="1"/>
</dbReference>
<feature type="region of interest" description="Disordered" evidence="6">
    <location>
        <begin position="774"/>
        <end position="813"/>
    </location>
</feature>
<dbReference type="EMBL" id="MCFL01000002">
    <property type="protein sequence ID" value="ORZ40746.1"/>
    <property type="molecule type" value="Genomic_DNA"/>
</dbReference>
<keyword evidence="5 7" id="KW-0472">Membrane</keyword>
<evidence type="ECO:0000313" key="9">
    <source>
        <dbReference type="EMBL" id="ORZ40746.1"/>
    </source>
</evidence>
<dbReference type="InterPro" id="IPR005828">
    <property type="entry name" value="MFS_sugar_transport-like"/>
</dbReference>
<dbReference type="PROSITE" id="PS50850">
    <property type="entry name" value="MFS"/>
    <property type="match status" value="1"/>
</dbReference>
<evidence type="ECO:0000256" key="6">
    <source>
        <dbReference type="SAM" id="MobiDB-lite"/>
    </source>
</evidence>
<feature type="region of interest" description="Disordered" evidence="6">
    <location>
        <begin position="650"/>
        <end position="677"/>
    </location>
</feature>
<accession>A0A1Y2I1J6</accession>
<dbReference type="Pfam" id="PF00083">
    <property type="entry name" value="Sugar_tr"/>
    <property type="match status" value="2"/>
</dbReference>
<dbReference type="STRING" id="765915.A0A1Y2I1J6"/>
<feature type="transmembrane region" description="Helical" evidence="7">
    <location>
        <begin position="448"/>
        <end position="469"/>
    </location>
</feature>
<evidence type="ECO:0000256" key="1">
    <source>
        <dbReference type="ARBA" id="ARBA00004141"/>
    </source>
</evidence>
<dbReference type="InterPro" id="IPR036259">
    <property type="entry name" value="MFS_trans_sf"/>
</dbReference>
<feature type="compositionally biased region" description="Acidic residues" evidence="6">
    <location>
        <begin position="694"/>
        <end position="703"/>
    </location>
</feature>
<feature type="region of interest" description="Disordered" evidence="6">
    <location>
        <begin position="1"/>
        <end position="27"/>
    </location>
</feature>
<name>A0A1Y2I1J6_9FUNG</name>
<feature type="compositionally biased region" description="Polar residues" evidence="6">
    <location>
        <begin position="774"/>
        <end position="786"/>
    </location>
</feature>
<dbReference type="GO" id="GO:0015149">
    <property type="term" value="F:hexose transmembrane transporter activity"/>
    <property type="evidence" value="ECO:0007669"/>
    <property type="project" value="TreeGrafter"/>
</dbReference>
<feature type="transmembrane region" description="Helical" evidence="7">
    <location>
        <begin position="193"/>
        <end position="213"/>
    </location>
</feature>
<dbReference type="GO" id="GO:0016020">
    <property type="term" value="C:membrane"/>
    <property type="evidence" value="ECO:0007669"/>
    <property type="project" value="UniProtKB-SubCell"/>
</dbReference>
<proteinExistence type="predicted"/>
<feature type="domain" description="Major facilitator superfamily (MFS) profile" evidence="8">
    <location>
        <begin position="107"/>
        <end position="628"/>
    </location>
</feature>
<keyword evidence="3 7" id="KW-0812">Transmembrane</keyword>
<feature type="transmembrane region" description="Helical" evidence="7">
    <location>
        <begin position="219"/>
        <end position="239"/>
    </location>
</feature>
<feature type="transmembrane region" description="Helical" evidence="7">
    <location>
        <begin position="604"/>
        <end position="624"/>
    </location>
</feature>
<comment type="caution">
    <text evidence="9">The sequence shown here is derived from an EMBL/GenBank/DDBJ whole genome shotgun (WGS) entry which is preliminary data.</text>
</comment>
<keyword evidence="10" id="KW-1185">Reference proteome</keyword>
<dbReference type="InterPro" id="IPR045263">
    <property type="entry name" value="GLUT"/>
</dbReference>
<dbReference type="Gene3D" id="1.20.1250.20">
    <property type="entry name" value="MFS general substrate transporter like domains"/>
    <property type="match status" value="2"/>
</dbReference>
<evidence type="ECO:0000256" key="4">
    <source>
        <dbReference type="ARBA" id="ARBA00022989"/>
    </source>
</evidence>
<feature type="region of interest" description="Disordered" evidence="6">
    <location>
        <begin position="390"/>
        <end position="423"/>
    </location>
</feature>
<reference evidence="9 10" key="1">
    <citation type="submission" date="2016-07" db="EMBL/GenBank/DDBJ databases">
        <title>Pervasive Adenine N6-methylation of Active Genes in Fungi.</title>
        <authorList>
            <consortium name="DOE Joint Genome Institute"/>
            <person name="Mondo S.J."/>
            <person name="Dannebaum R.O."/>
            <person name="Kuo R.C."/>
            <person name="Labutti K."/>
            <person name="Haridas S."/>
            <person name="Kuo A."/>
            <person name="Salamov A."/>
            <person name="Ahrendt S.R."/>
            <person name="Lipzen A."/>
            <person name="Sullivan W."/>
            <person name="Andreopoulos W.B."/>
            <person name="Clum A."/>
            <person name="Lindquist E."/>
            <person name="Daum C."/>
            <person name="Ramamoorthy G.K."/>
            <person name="Gryganskyi A."/>
            <person name="Culley D."/>
            <person name="Magnuson J.K."/>
            <person name="James T.Y."/>
            <person name="O'Malley M.A."/>
            <person name="Stajich J.E."/>
            <person name="Spatafora J.W."/>
            <person name="Visel A."/>
            <person name="Grigoriev I.V."/>
        </authorList>
    </citation>
    <scope>NUCLEOTIDE SEQUENCE [LARGE SCALE GENOMIC DNA]</scope>
    <source>
        <strain evidence="9 10">PL171</strain>
    </source>
</reference>
<dbReference type="SUPFAM" id="SSF103473">
    <property type="entry name" value="MFS general substrate transporter"/>
    <property type="match status" value="1"/>
</dbReference>
<dbReference type="AlphaFoldDB" id="A0A1Y2I1J6"/>
<dbReference type="PANTHER" id="PTHR23503">
    <property type="entry name" value="SOLUTE CARRIER FAMILY 2"/>
    <property type="match status" value="1"/>
</dbReference>
<feature type="compositionally biased region" description="Basic and acidic residues" evidence="6">
    <location>
        <begin position="787"/>
        <end position="798"/>
    </location>
</feature>
<dbReference type="OrthoDB" id="4540492at2759"/>
<feature type="transmembrane region" description="Helical" evidence="7">
    <location>
        <begin position="100"/>
        <end position="120"/>
    </location>
</feature>
<protein>
    <submittedName>
        <fullName evidence="9">Major facilitator superfamily domain-containing protein</fullName>
    </submittedName>
</protein>
<evidence type="ECO:0000256" key="7">
    <source>
        <dbReference type="SAM" id="Phobius"/>
    </source>
</evidence>
<comment type="subcellular location">
    <subcellularLocation>
        <location evidence="1">Membrane</location>
        <topology evidence="1">Multi-pass membrane protein</topology>
    </subcellularLocation>
</comment>
<keyword evidence="4 7" id="KW-1133">Transmembrane helix</keyword>
<evidence type="ECO:0000256" key="3">
    <source>
        <dbReference type="ARBA" id="ARBA00022692"/>
    </source>
</evidence>
<keyword evidence="2" id="KW-0813">Transport</keyword>
<gene>
    <name evidence="9" type="ORF">BCR44DRAFT_84564</name>
</gene>
<sequence>MHTDHQRRDAEQTMLLAPNPVASLEHTDPSDQDVIELDLTAVQPASQTLEDLQPYDGLLDGSETAVPSPAVITAPLAAKAGVHFEMDCCESYYEPQPAKLTWYLIFSAFTASLGMLLFGYHNSELSASQFILTCSSIDLSSLPTPRNPSFNLPWCIPMSATLDFAIISSMLSAGGLLGSLGSSALTRFIGRKGVLAFAATIQVVSPVVMASSVSYTPMLVGRLLAGVGAGAAASVNAAYLADIAPDAWRGIFGSLTQVMLNVGLLLCAVMNIFFATIDSWRVVLIVSVIPALLQLMCVPWIATSPRDVASWYPLAPLEPDAPPEALEADPLVHLLRRLWGDDVDDTVLVSAIARLRPMPVPPTKEKECENFGTGTEGSISGRTLIGQSSSVGRVRSESQHTSRANKRMSTVSTASARSRRRRASVKRPVAKPATIWEFLTTKRYRYSLGILSLAHFSLQASGITLYFSYSHSILTLLFSPDTAKLVFALSIAYHVVLILICGRLLDTHGRRPLFLAAYTVMGISAFLLNTASILRIHWLALFAFFGAVTGFALGMGNVPYVLISELVDGRAVASAAAVSLTVNWTTQGLYLVAFLPLLALIKSWVFVVIGAITLAAGWVAWRWVPETWGRSGAQVLEEMNCKPRKEWKGICDDEEGETNGSKEKSGDANFEGQANVPRDVVQARLAEQSGRMQEEEELEDLENDPTSYGTDFPVQPMSTFDPYLMPPVPALPPAQYALEQHANASGLHMHPQRLSAPPTHQLYSLSALARTGSTNQLSMTETASIETSHDLDDDSASHEDDEATSMPGSSLTSRAVTPVAYSAVLCAGAAGPPMPALPAAFARGPRAGAPNAPHNHNDGVPRNHRATVIYESHVATALQGLAHPVNQLPAGPRRVGAHERTRTM</sequence>